<dbReference type="InterPro" id="IPR045006">
    <property type="entry name" value="CHLI-like"/>
</dbReference>
<dbReference type="PANTHER" id="PTHR32039">
    <property type="entry name" value="MAGNESIUM-CHELATASE SUBUNIT CHLI"/>
    <property type="match status" value="1"/>
</dbReference>
<evidence type="ECO:0000313" key="4">
    <source>
        <dbReference type="Proteomes" id="UP001642464"/>
    </source>
</evidence>
<dbReference type="SUPFAM" id="SSF52540">
    <property type="entry name" value="P-loop containing nucleoside triphosphate hydrolases"/>
    <property type="match status" value="1"/>
</dbReference>
<evidence type="ECO:0000259" key="2">
    <source>
        <dbReference type="SMART" id="SM01126"/>
    </source>
</evidence>
<comment type="caution">
    <text evidence="3">The sequence shown here is derived from an EMBL/GenBank/DDBJ whole genome shotgun (WGS) entry which is preliminary data.</text>
</comment>
<dbReference type="Pfam" id="PF12762">
    <property type="entry name" value="DDE_Tnp_IS1595"/>
    <property type="match status" value="2"/>
</dbReference>
<dbReference type="Gene3D" id="3.40.50.300">
    <property type="entry name" value="P-loop containing nucleotide triphosphate hydrolases"/>
    <property type="match status" value="1"/>
</dbReference>
<dbReference type="InterPro" id="IPR014721">
    <property type="entry name" value="Ribsml_uS5_D2-typ_fold_subgr"/>
</dbReference>
<evidence type="ECO:0000256" key="1">
    <source>
        <dbReference type="ARBA" id="ARBA00005173"/>
    </source>
</evidence>
<evidence type="ECO:0000313" key="3">
    <source>
        <dbReference type="EMBL" id="CAK9041867.1"/>
    </source>
</evidence>
<gene>
    <name evidence="3" type="ORF">SCF082_LOCUS24126</name>
</gene>
<dbReference type="InterPro" id="IPR027417">
    <property type="entry name" value="P-loop_NTPase"/>
</dbReference>
<proteinExistence type="predicted"/>
<dbReference type="EMBL" id="CAXAMM010017779">
    <property type="protein sequence ID" value="CAK9041867.1"/>
    <property type="molecule type" value="Genomic_DNA"/>
</dbReference>
<feature type="domain" description="ISXO2-like transposase" evidence="2">
    <location>
        <begin position="829"/>
        <end position="976"/>
    </location>
</feature>
<name>A0ABP0LTF5_9DINO</name>
<dbReference type="SMART" id="SM01126">
    <property type="entry name" value="DDE_Tnp_IS1595"/>
    <property type="match status" value="2"/>
</dbReference>
<dbReference type="Pfam" id="PF13541">
    <property type="entry name" value="ChlI"/>
    <property type="match status" value="1"/>
</dbReference>
<dbReference type="Proteomes" id="UP001642464">
    <property type="component" value="Unassembled WGS sequence"/>
</dbReference>
<dbReference type="InterPro" id="IPR024442">
    <property type="entry name" value="Transposase_Zn_ribbon"/>
</dbReference>
<dbReference type="InterPro" id="IPR000523">
    <property type="entry name" value="Mg_chelatse_chII-like_cat_dom"/>
</dbReference>
<protein>
    <submittedName>
        <fullName evidence="3">Uncharacterized protein YifB</fullName>
    </submittedName>
</protein>
<dbReference type="SUPFAM" id="SSF54211">
    <property type="entry name" value="Ribosomal protein S5 domain 2-like"/>
    <property type="match status" value="1"/>
</dbReference>
<dbReference type="PANTHER" id="PTHR32039:SF7">
    <property type="entry name" value="COMPETENCE PROTEIN COMM"/>
    <property type="match status" value="1"/>
</dbReference>
<dbReference type="Pfam" id="PF12760">
    <property type="entry name" value="Zn_ribbon_IS1595"/>
    <property type="match status" value="2"/>
</dbReference>
<organism evidence="3 4">
    <name type="scientific">Durusdinium trenchii</name>
    <dbReference type="NCBI Taxonomy" id="1381693"/>
    <lineage>
        <taxon>Eukaryota</taxon>
        <taxon>Sar</taxon>
        <taxon>Alveolata</taxon>
        <taxon>Dinophyceae</taxon>
        <taxon>Suessiales</taxon>
        <taxon>Symbiodiniaceae</taxon>
        <taxon>Durusdinium</taxon>
    </lineage>
</organism>
<dbReference type="Gene3D" id="3.30.230.10">
    <property type="match status" value="1"/>
</dbReference>
<dbReference type="NCBIfam" id="NF033547">
    <property type="entry name" value="transpos_IS1595"/>
    <property type="match status" value="2"/>
</dbReference>
<dbReference type="InterPro" id="IPR020568">
    <property type="entry name" value="Ribosomal_Su5_D2-typ_SF"/>
</dbReference>
<feature type="domain" description="ISXO2-like transposase" evidence="2">
    <location>
        <begin position="470"/>
        <end position="617"/>
    </location>
</feature>
<dbReference type="InterPro" id="IPR024445">
    <property type="entry name" value="Tnp_ISXO2-like"/>
</dbReference>
<comment type="pathway">
    <text evidence="1">Porphyrin-containing compound metabolism; chlorophyll biosynthesis.</text>
</comment>
<reference evidence="3 4" key="1">
    <citation type="submission" date="2024-02" db="EMBL/GenBank/DDBJ databases">
        <authorList>
            <person name="Chen Y."/>
            <person name="Shah S."/>
            <person name="Dougan E. K."/>
            <person name="Thang M."/>
            <person name="Chan C."/>
        </authorList>
    </citation>
    <scope>NUCLEOTIDE SEQUENCE [LARGE SCALE GENOMIC DNA]</scope>
</reference>
<dbReference type="Pfam" id="PF01078">
    <property type="entry name" value="Mg_chelatase"/>
    <property type="match status" value="1"/>
</dbReference>
<accession>A0ABP0LTF5</accession>
<sequence>MVAQVTTFAFQGVEAKPVTVQVQLTGGQPAFTIVGLPDKAVSEARERVRAALSAVGLGLPPKRITVNLAPADLPKEGSHFDLAVALGLLIEIGAAPHDAAAGFAVMGELGLDGSIAPVAGALPAAVAANAMGLGLICPAASGPEAAWAGGEAEIIAPKSLIQMVNHFKGSQVLTPAKPGALEGPAAIPDLVDVKGQETAKRALEVAAAGGHNLLMTGPPGAGKSMLAARLPGLLPPLSPSEMLEISMVQSLAGLLEGGRLTRARPFRAPHHSASMAAMIGGGVRARRLTEVLNLKVAVKTFLPVFYDPSPDASKIGVAFGTTMALFGYIFAFRETKTHLAIRVASYLIMDIYKAGEKAAYRKFCEIRWAETGGDAVCPRCGCYETYGITTRRKFKCKGCHHQFSVTSGTIFASRKMEFVDLLAAICIVANAAKGVSMIQLSRDLGVQYKTAFVLAHKIREAIAQETQETKLDDEVEIDGAYFGGHIRPANLEVNRVDRRKARYQTGKRRVVIALRERAGRTLTHVVRKEAEGVDFAKERLEAGTTINADEASHWDILDTFFPVERINHSQAYSLNGVHTNMAESYFSRLRRMVGGQHHHVSAKYLHLYAAHAAWLEDHRRQSNGALAGRIVRNAMTAPAREIAATDGVTLRDLPEVPAYVQGESLKAGAVFLRRLLNSPITNEEFYRDKRHASGGSCDADYPKTLSLIKVLRMTDKAAENAFRSIRWAETDGEPICPECGCLEHYNLKSRPVWKCKGCKKQFSITSGTIFHGRKIALRDILGAIAIFTNGAKGISALQMSRDLGVSYNCAFVLCHKMREAISLARAEGALSGNVEVDGAYFGGYVKPRNRRENRKDLRLRQHQTGKRQVVIAARETKGRTLTHVAKNEAEGVSFARSNIAAGSTVHADEASHWDKLAANFPIKRINHKRAYSENGANTNAAESFFSRLRRAEIGTHHHIAGNYLSAYATEIAWREDVRRESNGNQFAMIVGAAAIAPKSANWCGYWQRKAA</sequence>
<keyword evidence="4" id="KW-1185">Reference proteome</keyword>